<sequence>MNQSNVREKKMEHLELVERELLEQCSQVATLVEYFAWLQRCDECIKQLEELGPSRVQCPRVTVGSRQSVVARVERLASAKIQLKKRFVYADGEYASTSRDNSSFVWRDIDTAFESRVLTGAVDCVNLDHIEPRRFLEDAGGTVLERVRDAVKKHGSVKVNTAFNGEFVTGAKRANKSINTENIELFRVSNVHEWYERQVVEPTLASLEEEARDGGWALSRILNLTLNVNKYIPSHARCNFEVPREIMLKRAVINVRSMDNACFAWSVVAALHPTEGHTDRESSYPHYTSVLNLQDITFPVTLNQIKNLNI</sequence>
<evidence type="ECO:0000313" key="3">
    <source>
        <dbReference type="RefSeq" id="XP_025073160.1"/>
    </source>
</evidence>
<dbReference type="PANTHER" id="PTHR31511">
    <property type="entry name" value="PROTEIN CBG23764"/>
    <property type="match status" value="1"/>
</dbReference>
<evidence type="ECO:0000313" key="2">
    <source>
        <dbReference type="RefSeq" id="XP_011631422.2"/>
    </source>
</evidence>
<name>A0A6I9VTY9_9HYME</name>
<dbReference type="OrthoDB" id="7694315at2759"/>
<dbReference type="KEGG" id="pbar:105423382"/>
<gene>
    <name evidence="2 3" type="primary">LOC105423382</name>
</gene>
<keyword evidence="1" id="KW-1185">Reference proteome</keyword>
<organism evidence="1 2">
    <name type="scientific">Pogonomyrmex barbatus</name>
    <name type="common">red harvester ant</name>
    <dbReference type="NCBI Taxonomy" id="144034"/>
    <lineage>
        <taxon>Eukaryota</taxon>
        <taxon>Metazoa</taxon>
        <taxon>Ecdysozoa</taxon>
        <taxon>Arthropoda</taxon>
        <taxon>Hexapoda</taxon>
        <taxon>Insecta</taxon>
        <taxon>Pterygota</taxon>
        <taxon>Neoptera</taxon>
        <taxon>Endopterygota</taxon>
        <taxon>Hymenoptera</taxon>
        <taxon>Apocrita</taxon>
        <taxon>Aculeata</taxon>
        <taxon>Formicoidea</taxon>
        <taxon>Formicidae</taxon>
        <taxon>Myrmicinae</taxon>
        <taxon>Pogonomyrmex</taxon>
    </lineage>
</organism>
<evidence type="ECO:0000313" key="1">
    <source>
        <dbReference type="Proteomes" id="UP000504615"/>
    </source>
</evidence>
<reference evidence="2 3" key="1">
    <citation type="submission" date="2025-04" db="UniProtKB">
        <authorList>
            <consortium name="RefSeq"/>
        </authorList>
    </citation>
    <scope>IDENTIFICATION</scope>
</reference>
<dbReference type="RefSeq" id="XP_025073160.1">
    <property type="nucleotide sequence ID" value="XM_025217375.1"/>
</dbReference>
<dbReference type="Proteomes" id="UP000504615">
    <property type="component" value="Unplaced"/>
</dbReference>
<dbReference type="AlphaFoldDB" id="A0A6I9VTY9"/>
<dbReference type="RefSeq" id="XP_011631422.2">
    <property type="nucleotide sequence ID" value="XM_011633120.2"/>
</dbReference>
<proteinExistence type="predicted"/>
<dbReference type="GeneID" id="105423382"/>
<protein>
    <submittedName>
        <fullName evidence="2 3">Uncharacterized protein LOC105423382</fullName>
    </submittedName>
</protein>
<accession>A0A6I9VTY9</accession>
<dbReference type="PANTHER" id="PTHR31511:SF12">
    <property type="entry name" value="RHO TERMINATION FACTOR N-TERMINAL DOMAIN-CONTAINING PROTEIN"/>
    <property type="match status" value="1"/>
</dbReference>